<keyword evidence="2" id="KW-0678">Repressor</keyword>
<dbReference type="GO" id="GO:0000785">
    <property type="term" value="C:chromatin"/>
    <property type="evidence" value="ECO:0007669"/>
    <property type="project" value="TreeGrafter"/>
</dbReference>
<dbReference type="RefSeq" id="XP_022466414.1">
    <property type="nucleotide sequence ID" value="XM_022610082.1"/>
</dbReference>
<keyword evidence="5 8" id="KW-0863">Zinc-finger</keyword>
<dbReference type="GO" id="GO:0005667">
    <property type="term" value="C:transcription regulator complex"/>
    <property type="evidence" value="ECO:0007669"/>
    <property type="project" value="TreeGrafter"/>
</dbReference>
<protein>
    <recommendedName>
        <fullName evidence="10">C2H2-type domain-containing protein</fullName>
    </recommendedName>
</protein>
<dbReference type="GO" id="GO:0005634">
    <property type="term" value="C:nucleus"/>
    <property type="evidence" value="ECO:0007669"/>
    <property type="project" value="UniProtKB-SubCell"/>
</dbReference>
<keyword evidence="7" id="KW-0539">Nucleus</keyword>
<keyword evidence="6" id="KW-0862">Zinc</keyword>
<dbReference type="FunFam" id="3.30.160.60:FF:001382">
    <property type="entry name" value="Transcriptional repressor"/>
    <property type="match status" value="1"/>
</dbReference>
<dbReference type="GO" id="GO:2000218">
    <property type="term" value="P:negative regulation of invasive growth in response to glucose limitation"/>
    <property type="evidence" value="ECO:0007669"/>
    <property type="project" value="UniProtKB-ARBA"/>
</dbReference>
<dbReference type="EMBL" id="HE978323">
    <property type="protein sequence ID" value="CCK72169.1"/>
    <property type="molecule type" value="Genomic_DNA"/>
</dbReference>
<evidence type="ECO:0000256" key="9">
    <source>
        <dbReference type="SAM" id="MobiDB-lite"/>
    </source>
</evidence>
<evidence type="ECO:0000256" key="6">
    <source>
        <dbReference type="ARBA" id="ARBA00022833"/>
    </source>
</evidence>
<organism evidence="11 12">
    <name type="scientific">Huiozyma naganishii (strain ATCC MYA-139 / BCRC 22969 / CBS 8797 / KCTC 17520 / NBRC 10181 / NCYC 3082 / Yp74L-3)</name>
    <name type="common">Yeast</name>
    <name type="synonym">Kazachstania naganishii</name>
    <dbReference type="NCBI Taxonomy" id="1071383"/>
    <lineage>
        <taxon>Eukaryota</taxon>
        <taxon>Fungi</taxon>
        <taxon>Dikarya</taxon>
        <taxon>Ascomycota</taxon>
        <taxon>Saccharomycotina</taxon>
        <taxon>Saccharomycetes</taxon>
        <taxon>Saccharomycetales</taxon>
        <taxon>Saccharomycetaceae</taxon>
        <taxon>Huiozyma</taxon>
    </lineage>
</organism>
<keyword evidence="4" id="KW-0677">Repeat</keyword>
<feature type="domain" description="C2H2-type" evidence="10">
    <location>
        <begin position="240"/>
        <end position="269"/>
    </location>
</feature>
<evidence type="ECO:0000313" key="12">
    <source>
        <dbReference type="Proteomes" id="UP000006310"/>
    </source>
</evidence>
<evidence type="ECO:0000313" key="11">
    <source>
        <dbReference type="EMBL" id="CCK72169.1"/>
    </source>
</evidence>
<accession>J7S9L0</accession>
<dbReference type="PROSITE" id="PS00028">
    <property type="entry name" value="ZINC_FINGER_C2H2_1"/>
    <property type="match status" value="2"/>
</dbReference>
<keyword evidence="12" id="KW-1185">Reference proteome</keyword>
<dbReference type="InterPro" id="IPR036236">
    <property type="entry name" value="Znf_C2H2_sf"/>
</dbReference>
<dbReference type="SMART" id="SM00355">
    <property type="entry name" value="ZnF_C2H2"/>
    <property type="match status" value="2"/>
</dbReference>
<gene>
    <name evidence="11" type="primary">KNAG0J00870</name>
    <name evidence="11" type="ordered locus">KNAG_0J00870</name>
</gene>
<dbReference type="Gene3D" id="3.30.160.60">
    <property type="entry name" value="Classic Zinc Finger"/>
    <property type="match status" value="2"/>
</dbReference>
<keyword evidence="3" id="KW-0479">Metal-binding</keyword>
<evidence type="ECO:0000256" key="5">
    <source>
        <dbReference type="ARBA" id="ARBA00022771"/>
    </source>
</evidence>
<dbReference type="Proteomes" id="UP000006310">
    <property type="component" value="Chromosome 10"/>
</dbReference>
<dbReference type="Pfam" id="PF00096">
    <property type="entry name" value="zf-C2H2"/>
    <property type="match status" value="1"/>
</dbReference>
<reference evidence="11 12" key="1">
    <citation type="journal article" date="2011" name="Proc. Natl. Acad. Sci. U.S.A.">
        <title>Evolutionary erosion of yeast sex chromosomes by mating-type switching accidents.</title>
        <authorList>
            <person name="Gordon J.L."/>
            <person name="Armisen D."/>
            <person name="Proux-Wera E."/>
            <person name="Oheigeartaigh S.S."/>
            <person name="Byrne K.P."/>
            <person name="Wolfe K.H."/>
        </authorList>
    </citation>
    <scope>NUCLEOTIDE SEQUENCE [LARGE SCALE GENOMIC DNA]</scope>
    <source>
        <strain evidence="12">ATCC MYA-139 / BCRC 22969 / CBS 8797 / CCRC 22969 / KCTC 17520 / NBRC 10181 / NCYC 3082</strain>
    </source>
</reference>
<sequence length="280" mass="31167">MSALSPVQSSCELTKYETLLPVITSSHIVEEALIFKLNKSLFSMGGTSKGQTLPVYTKPQIALPSPSPSPLSSPPRSLATPVLTKVRNGPDKPVNQHLAEFPITPPPSTPSPVSTVRTGNEIMTIASKIPLFRKRKTNYVNMEATMKREPVILKLCNVSYPDSFKGAVDNSVAFTASRGKGTPHMSTQQFLNHNDVYHRCTTEIISSKHRKFQCKTCSMAFTTSGHLSRHNKIHTGEKNYVCPHESCGQRFSRHDNCIQHYRTHLKKKQRQAKKGKVAKK</sequence>
<comment type="subcellular location">
    <subcellularLocation>
        <location evidence="1">Nucleus</location>
    </subcellularLocation>
</comment>
<dbReference type="PROSITE" id="PS50157">
    <property type="entry name" value="ZINC_FINGER_C2H2_2"/>
    <property type="match status" value="2"/>
</dbReference>
<evidence type="ECO:0000256" key="8">
    <source>
        <dbReference type="PROSITE-ProRule" id="PRU00042"/>
    </source>
</evidence>
<evidence type="ECO:0000256" key="3">
    <source>
        <dbReference type="ARBA" id="ARBA00022723"/>
    </source>
</evidence>
<dbReference type="GO" id="GO:2000221">
    <property type="term" value="P:negative regulation of pseudohyphal growth"/>
    <property type="evidence" value="ECO:0007669"/>
    <property type="project" value="UniProtKB-ARBA"/>
</dbReference>
<evidence type="ECO:0000259" key="10">
    <source>
        <dbReference type="PROSITE" id="PS50157"/>
    </source>
</evidence>
<dbReference type="KEGG" id="kng:KNAG_0J00870"/>
<dbReference type="PANTHER" id="PTHR14003">
    <property type="entry name" value="TRANSCRIPTIONAL REPRESSOR PROTEIN YY"/>
    <property type="match status" value="1"/>
</dbReference>
<evidence type="ECO:0000256" key="1">
    <source>
        <dbReference type="ARBA" id="ARBA00004123"/>
    </source>
</evidence>
<evidence type="ECO:0000256" key="2">
    <source>
        <dbReference type="ARBA" id="ARBA00022491"/>
    </source>
</evidence>
<evidence type="ECO:0000256" key="7">
    <source>
        <dbReference type="ARBA" id="ARBA00023242"/>
    </source>
</evidence>
<dbReference type="GO" id="GO:0008270">
    <property type="term" value="F:zinc ion binding"/>
    <property type="evidence" value="ECO:0007669"/>
    <property type="project" value="UniProtKB-KW"/>
</dbReference>
<dbReference type="HOGENOM" id="CLU_082791_0_0_1"/>
<dbReference type="GO" id="GO:0000978">
    <property type="term" value="F:RNA polymerase II cis-regulatory region sequence-specific DNA binding"/>
    <property type="evidence" value="ECO:0007669"/>
    <property type="project" value="TreeGrafter"/>
</dbReference>
<dbReference type="SUPFAM" id="SSF57667">
    <property type="entry name" value="beta-beta-alpha zinc fingers"/>
    <property type="match status" value="1"/>
</dbReference>
<dbReference type="STRING" id="1071383.J7S9L0"/>
<dbReference type="GO" id="GO:0043709">
    <property type="term" value="P:cell adhesion involved in single-species biofilm formation"/>
    <property type="evidence" value="ECO:0007669"/>
    <property type="project" value="UniProtKB-ARBA"/>
</dbReference>
<dbReference type="AlphaFoldDB" id="J7S9L0"/>
<name>J7S9L0_HUIN7</name>
<evidence type="ECO:0000256" key="4">
    <source>
        <dbReference type="ARBA" id="ARBA00022737"/>
    </source>
</evidence>
<feature type="region of interest" description="Disordered" evidence="9">
    <location>
        <begin position="59"/>
        <end position="81"/>
    </location>
</feature>
<dbReference type="GeneID" id="34527924"/>
<dbReference type="PANTHER" id="PTHR14003:SF19">
    <property type="entry name" value="YY2 TRANSCRIPTION FACTOR"/>
    <property type="match status" value="1"/>
</dbReference>
<feature type="domain" description="C2H2-type" evidence="10">
    <location>
        <begin position="212"/>
        <end position="239"/>
    </location>
</feature>
<reference evidence="12" key="2">
    <citation type="submission" date="2012-08" db="EMBL/GenBank/DDBJ databases">
        <title>Genome sequence of Kazachstania naganishii.</title>
        <authorList>
            <person name="Gordon J.L."/>
            <person name="Armisen D."/>
            <person name="Proux-Wera E."/>
            <person name="OhEigeartaigh S.S."/>
            <person name="Byrne K.P."/>
            <person name="Wolfe K.H."/>
        </authorList>
    </citation>
    <scope>NUCLEOTIDE SEQUENCE [LARGE SCALE GENOMIC DNA]</scope>
    <source>
        <strain evidence="12">ATCC MYA-139 / BCRC 22969 / CBS 8797 / CCRC 22969 / KCTC 17520 / NBRC 10181 / NCYC 3082</strain>
    </source>
</reference>
<proteinExistence type="predicted"/>
<dbReference type="InterPro" id="IPR013087">
    <property type="entry name" value="Znf_C2H2_type"/>
</dbReference>
<dbReference type="eggNOG" id="KOG1721">
    <property type="taxonomic scope" value="Eukaryota"/>
</dbReference>
<dbReference type="GO" id="GO:0000981">
    <property type="term" value="F:DNA-binding transcription factor activity, RNA polymerase II-specific"/>
    <property type="evidence" value="ECO:0007669"/>
    <property type="project" value="TreeGrafter"/>
</dbReference>
<dbReference type="OrthoDB" id="6365676at2759"/>
<dbReference type="GO" id="GO:0000122">
    <property type="term" value="P:negative regulation of transcription by RNA polymerase II"/>
    <property type="evidence" value="ECO:0007669"/>
    <property type="project" value="UniProtKB-ARBA"/>
</dbReference>